<evidence type="ECO:0000256" key="3">
    <source>
        <dbReference type="ARBA" id="ARBA00022692"/>
    </source>
</evidence>
<feature type="transmembrane region" description="Helical" evidence="6">
    <location>
        <begin position="572"/>
        <end position="595"/>
    </location>
</feature>
<evidence type="ECO:0000313" key="9">
    <source>
        <dbReference type="Proteomes" id="UP000317238"/>
    </source>
</evidence>
<feature type="transmembrane region" description="Helical" evidence="6">
    <location>
        <begin position="698"/>
        <end position="722"/>
    </location>
</feature>
<dbReference type="InterPro" id="IPR004869">
    <property type="entry name" value="MMPL_dom"/>
</dbReference>
<dbReference type="AlphaFoldDB" id="A0A5C5XS34"/>
<feature type="transmembrane region" description="Helical" evidence="6">
    <location>
        <begin position="325"/>
        <end position="346"/>
    </location>
</feature>
<keyword evidence="4 6" id="KW-1133">Transmembrane helix</keyword>
<feature type="transmembrane region" description="Helical" evidence="6">
    <location>
        <begin position="293"/>
        <end position="318"/>
    </location>
</feature>
<keyword evidence="9" id="KW-1185">Reference proteome</keyword>
<accession>A0A5C5XS34</accession>
<evidence type="ECO:0000256" key="2">
    <source>
        <dbReference type="ARBA" id="ARBA00022475"/>
    </source>
</evidence>
<keyword evidence="5 6" id="KW-0472">Membrane</keyword>
<evidence type="ECO:0000313" key="8">
    <source>
        <dbReference type="EMBL" id="TWT65468.1"/>
    </source>
</evidence>
<dbReference type="PANTHER" id="PTHR33406:SF12">
    <property type="entry name" value="BLR2997 PROTEIN"/>
    <property type="match status" value="1"/>
</dbReference>
<dbReference type="Pfam" id="PF03176">
    <property type="entry name" value="MMPL"/>
    <property type="match status" value="2"/>
</dbReference>
<name>A0A5C5XS34_9PLAN</name>
<dbReference type="PROSITE" id="PS50156">
    <property type="entry name" value="SSD"/>
    <property type="match status" value="1"/>
</dbReference>
<dbReference type="Gene3D" id="1.20.1640.10">
    <property type="entry name" value="Multidrug efflux transporter AcrB transmembrane domain"/>
    <property type="match status" value="2"/>
</dbReference>
<protein>
    <submittedName>
        <fullName evidence="8">MMPL family protein</fullName>
    </submittedName>
</protein>
<dbReference type="SUPFAM" id="SSF82866">
    <property type="entry name" value="Multidrug efflux transporter AcrB transmembrane domain"/>
    <property type="match status" value="2"/>
</dbReference>
<reference evidence="8 9" key="1">
    <citation type="submission" date="2019-02" db="EMBL/GenBank/DDBJ databases">
        <title>Deep-cultivation of Planctomycetes and their phenomic and genomic characterization uncovers novel biology.</title>
        <authorList>
            <person name="Wiegand S."/>
            <person name="Jogler M."/>
            <person name="Boedeker C."/>
            <person name="Pinto D."/>
            <person name="Vollmers J."/>
            <person name="Rivas-Marin E."/>
            <person name="Kohn T."/>
            <person name="Peeters S.H."/>
            <person name="Heuer A."/>
            <person name="Rast P."/>
            <person name="Oberbeckmann S."/>
            <person name="Bunk B."/>
            <person name="Jeske O."/>
            <person name="Meyerdierks A."/>
            <person name="Storesund J.E."/>
            <person name="Kallscheuer N."/>
            <person name="Luecker S."/>
            <person name="Lage O.M."/>
            <person name="Pohl T."/>
            <person name="Merkel B.J."/>
            <person name="Hornburger P."/>
            <person name="Mueller R.-W."/>
            <person name="Bruemmer F."/>
            <person name="Labrenz M."/>
            <person name="Spormann A.M."/>
            <person name="Op Den Camp H."/>
            <person name="Overmann J."/>
            <person name="Amann R."/>
            <person name="Jetten M.S.M."/>
            <person name="Mascher T."/>
            <person name="Medema M.H."/>
            <person name="Devos D.P."/>
            <person name="Kaster A.-K."/>
            <person name="Ovreas L."/>
            <person name="Rohde M."/>
            <person name="Galperin M.Y."/>
            <person name="Jogler C."/>
        </authorList>
    </citation>
    <scope>NUCLEOTIDE SEQUENCE [LARGE SCALE GENOMIC DNA]</scope>
    <source>
        <strain evidence="8 9">Pan14r</strain>
    </source>
</reference>
<keyword evidence="2" id="KW-1003">Cell membrane</keyword>
<evidence type="ECO:0000256" key="4">
    <source>
        <dbReference type="ARBA" id="ARBA00022989"/>
    </source>
</evidence>
<gene>
    <name evidence="8" type="ORF">Pan14r_50130</name>
</gene>
<feature type="domain" description="SSD" evidence="7">
    <location>
        <begin position="233"/>
        <end position="348"/>
    </location>
</feature>
<comment type="subcellular location">
    <subcellularLocation>
        <location evidence="1">Cell membrane</location>
        <topology evidence="1">Multi-pass membrane protein</topology>
    </subcellularLocation>
</comment>
<feature type="transmembrane region" description="Helical" evidence="6">
    <location>
        <begin position="250"/>
        <end position="273"/>
    </location>
</feature>
<feature type="transmembrane region" description="Helical" evidence="6">
    <location>
        <begin position="601"/>
        <end position="618"/>
    </location>
</feature>
<evidence type="ECO:0000259" key="7">
    <source>
        <dbReference type="PROSITE" id="PS50156"/>
    </source>
</evidence>
<dbReference type="InterPro" id="IPR000731">
    <property type="entry name" value="SSD"/>
</dbReference>
<evidence type="ECO:0000256" key="5">
    <source>
        <dbReference type="ARBA" id="ARBA00023136"/>
    </source>
</evidence>
<dbReference type="GO" id="GO:0005886">
    <property type="term" value="C:plasma membrane"/>
    <property type="evidence" value="ECO:0007669"/>
    <property type="project" value="UniProtKB-SubCell"/>
</dbReference>
<evidence type="ECO:0000256" key="6">
    <source>
        <dbReference type="SAM" id="Phobius"/>
    </source>
</evidence>
<dbReference type="EMBL" id="SJPL01000002">
    <property type="protein sequence ID" value="TWT65468.1"/>
    <property type="molecule type" value="Genomic_DNA"/>
</dbReference>
<feature type="transmembrane region" description="Helical" evidence="6">
    <location>
        <begin position="672"/>
        <end position="692"/>
    </location>
</feature>
<organism evidence="8 9">
    <name type="scientific">Crateriforma conspicua</name>
    <dbReference type="NCBI Taxonomy" id="2527996"/>
    <lineage>
        <taxon>Bacteria</taxon>
        <taxon>Pseudomonadati</taxon>
        <taxon>Planctomycetota</taxon>
        <taxon>Planctomycetia</taxon>
        <taxon>Planctomycetales</taxon>
        <taxon>Planctomycetaceae</taxon>
        <taxon>Crateriforma</taxon>
    </lineage>
</organism>
<proteinExistence type="predicted"/>
<dbReference type="OrthoDB" id="2112773at2"/>
<dbReference type="Proteomes" id="UP000317238">
    <property type="component" value="Unassembled WGS sequence"/>
</dbReference>
<evidence type="ECO:0000256" key="1">
    <source>
        <dbReference type="ARBA" id="ARBA00004651"/>
    </source>
</evidence>
<dbReference type="InterPro" id="IPR050545">
    <property type="entry name" value="Mycobact_MmpL"/>
</dbReference>
<comment type="caution">
    <text evidence="8">The sequence shown here is derived from an EMBL/GenBank/DDBJ whole genome shotgun (WGS) entry which is preliminary data.</text>
</comment>
<sequence>MKGSTNRRRFKIILLYLLLLSPWIGMGAIGALKPVANSPLDWVDDKFAPRADYDAFSKQFGAADVVVISWQGCTIDNANVDRFTQSLRESSAFFEGDQWLFHRVVSGRDMYRMFSQPQMGLSDNDARDRIAGSLLGPDHSTTSVVIAFNEDGLRQRSRLVPMIRAAATKYGGADYTQQHLAGPIMDGYAVDEASQTTMSRYAPLSSIIVFCVCVLCLDSFYAACIVFGMSCISQLIALAILHLGGGEMTALLIVLPPLIQVLAIAGGIHLVNYTLDAAEETGQQTAVAKAVRIGWLPCVLSSTTTAIGLGSLAVSGLAAVREFGVFAALGVLATVCVLLVLLPGFLSWRPIRTGQPVAKDRFGLLWTSLIKLQTKHASLVTVVAAIGIIGLGIGVTRLQASVRIETLFGTESRLMSDYAWLEENVGPLVPIEAVVTIPMSSNMDAGQQFALFRTIEQRLAESPHVTAVTSCLDFLPESPFPIEGEFGNRLFQQSEAGISNAGYLNTSSNAKHWRLTAHVSALGDLNYGDILREMQDSLAEDSLDDPTDCYTVKLSGLMPLVHEIQRQLLRDLFASFLTAFVLIAIVMTIVQAGIFAGVLSMVPNVFPALALFGFLGWIDHPIDIGSIMTASVAMGIAVDDTLHFLTFFTRRLDEGSTRTDAVLAAYEHCGRAMIQTTLICGTGLAIFALSDFVPTARFAWMMIALLTFAIIGDLLVLPAILLSPLGKAFDRR</sequence>
<feature type="transmembrane region" description="Helical" evidence="6">
    <location>
        <begin position="376"/>
        <end position="395"/>
    </location>
</feature>
<keyword evidence="3 6" id="KW-0812">Transmembrane</keyword>
<dbReference type="RefSeq" id="WP_146440812.1">
    <property type="nucleotide sequence ID" value="NZ_SJPL01000002.1"/>
</dbReference>
<dbReference type="PANTHER" id="PTHR33406">
    <property type="entry name" value="MEMBRANE PROTEIN MJ1562-RELATED"/>
    <property type="match status" value="1"/>
</dbReference>